<reference evidence="2" key="1">
    <citation type="journal article" date="2019" name="Int. J. Syst. Evol. Microbiol.">
        <title>The Global Catalogue of Microorganisms (GCM) 10K type strain sequencing project: providing services to taxonomists for standard genome sequencing and annotation.</title>
        <authorList>
            <consortium name="The Broad Institute Genomics Platform"/>
            <consortium name="The Broad Institute Genome Sequencing Center for Infectious Disease"/>
            <person name="Wu L."/>
            <person name="Ma J."/>
        </authorList>
    </citation>
    <scope>NUCLEOTIDE SEQUENCE [LARGE SCALE GENOMIC DNA]</scope>
    <source>
        <strain evidence="2">ICMP 6774ER</strain>
    </source>
</reference>
<protein>
    <submittedName>
        <fullName evidence="1">Uncharacterized protein</fullName>
    </submittedName>
</protein>
<comment type="caution">
    <text evidence="1">The sequence shown here is derived from an EMBL/GenBank/DDBJ whole genome shotgun (WGS) entry which is preliminary data.</text>
</comment>
<proteinExistence type="predicted"/>
<dbReference type="EMBL" id="JBHUFV010000068">
    <property type="protein sequence ID" value="MFD1938674.1"/>
    <property type="molecule type" value="Genomic_DNA"/>
</dbReference>
<name>A0ABW4TC51_9ACTN</name>
<gene>
    <name evidence="1" type="ORF">ACFSKW_45135</name>
</gene>
<dbReference type="RefSeq" id="WP_379580759.1">
    <property type="nucleotide sequence ID" value="NZ_JBHUFV010000068.1"/>
</dbReference>
<sequence length="97" mass="10506">MHLLPNSRVLGCRHEGPHVHVRRRLNGHGAFAKAGQPRAIPVESVTIDLYAAYQYERDEVDEASSVDTVFVNLFHAPLGGRGLDRVAAGEHAVALAA</sequence>
<evidence type="ECO:0000313" key="1">
    <source>
        <dbReference type="EMBL" id="MFD1938674.1"/>
    </source>
</evidence>
<organism evidence="1 2">
    <name type="scientific">Nonomuraea mangrovi</name>
    <dbReference type="NCBI Taxonomy" id="2316207"/>
    <lineage>
        <taxon>Bacteria</taxon>
        <taxon>Bacillati</taxon>
        <taxon>Actinomycetota</taxon>
        <taxon>Actinomycetes</taxon>
        <taxon>Streptosporangiales</taxon>
        <taxon>Streptosporangiaceae</taxon>
        <taxon>Nonomuraea</taxon>
    </lineage>
</organism>
<evidence type="ECO:0000313" key="2">
    <source>
        <dbReference type="Proteomes" id="UP001597368"/>
    </source>
</evidence>
<accession>A0ABW4TC51</accession>
<keyword evidence="2" id="KW-1185">Reference proteome</keyword>
<dbReference type="Proteomes" id="UP001597368">
    <property type="component" value="Unassembled WGS sequence"/>
</dbReference>